<evidence type="ECO:0000313" key="2">
    <source>
        <dbReference type="EMBL" id="RAG82969.1"/>
    </source>
</evidence>
<reference evidence="2 3" key="1">
    <citation type="submission" date="2018-06" db="EMBL/GenBank/DDBJ databases">
        <title>Streptacidiphilus pinicola sp. nov., isolated from pine grove soil.</title>
        <authorList>
            <person name="Roh S.G."/>
            <person name="Park S."/>
            <person name="Kim M.-K."/>
            <person name="Yun B.-R."/>
            <person name="Park J."/>
            <person name="Kim M.J."/>
            <person name="Kim Y.S."/>
            <person name="Kim S.B."/>
        </authorList>
    </citation>
    <scope>NUCLEOTIDE SEQUENCE [LARGE SCALE GENOMIC DNA]</scope>
    <source>
        <strain evidence="2 3">MMS16-CNU450</strain>
    </source>
</reference>
<name>A0A2X0K5W5_9ACTN</name>
<proteinExistence type="predicted"/>
<sequence length="145" mass="15443">MRGRTVESMEAQLPDPSPSLTELRAVGGALLARLAELRERDVAVPDELWRAARRFEPLLDGVDPEREEADDLWELALSLPGLLARAEPPAAEDVPRAGDAPEGADCGRETASADVPRPAGLPLVAVPAPRLFVGDGVEHVEARGT</sequence>
<feature type="region of interest" description="Disordered" evidence="1">
    <location>
        <begin position="87"/>
        <end position="120"/>
    </location>
</feature>
<protein>
    <submittedName>
        <fullName evidence="2">Uncharacterized protein</fullName>
    </submittedName>
</protein>
<dbReference type="AlphaFoldDB" id="A0A2X0K5W5"/>
<keyword evidence="3" id="KW-1185">Reference proteome</keyword>
<gene>
    <name evidence="2" type="ORF">DN069_24765</name>
</gene>
<evidence type="ECO:0000313" key="3">
    <source>
        <dbReference type="Proteomes" id="UP000248889"/>
    </source>
</evidence>
<dbReference type="EMBL" id="QKYN01000098">
    <property type="protein sequence ID" value="RAG82969.1"/>
    <property type="molecule type" value="Genomic_DNA"/>
</dbReference>
<feature type="region of interest" description="Disordered" evidence="1">
    <location>
        <begin position="1"/>
        <end position="20"/>
    </location>
</feature>
<comment type="caution">
    <text evidence="2">The sequence shown here is derived from an EMBL/GenBank/DDBJ whole genome shotgun (WGS) entry which is preliminary data.</text>
</comment>
<organism evidence="2 3">
    <name type="scientific">Streptacidiphilus pinicola</name>
    <dbReference type="NCBI Taxonomy" id="2219663"/>
    <lineage>
        <taxon>Bacteria</taxon>
        <taxon>Bacillati</taxon>
        <taxon>Actinomycetota</taxon>
        <taxon>Actinomycetes</taxon>
        <taxon>Kitasatosporales</taxon>
        <taxon>Streptomycetaceae</taxon>
        <taxon>Streptacidiphilus</taxon>
    </lineage>
</organism>
<evidence type="ECO:0000256" key="1">
    <source>
        <dbReference type="SAM" id="MobiDB-lite"/>
    </source>
</evidence>
<dbReference type="Proteomes" id="UP000248889">
    <property type="component" value="Unassembled WGS sequence"/>
</dbReference>
<accession>A0A2X0K5W5</accession>